<dbReference type="GeneID" id="28852307"/>
<feature type="compositionally biased region" description="Polar residues" evidence="1">
    <location>
        <begin position="1"/>
        <end position="12"/>
    </location>
</feature>
<protein>
    <submittedName>
        <fullName evidence="2">Uncharacterized protein</fullName>
    </submittedName>
</protein>
<dbReference type="RefSeq" id="XP_018141049.2">
    <property type="nucleotide sequence ID" value="XM_018288313.2"/>
</dbReference>
<dbReference type="KEGG" id="pchm:VFPPC_09845"/>
<comment type="caution">
    <text evidence="2">The sequence shown here is derived from an EMBL/GenBank/DDBJ whole genome shotgun (WGS) entry which is preliminary data.</text>
</comment>
<dbReference type="AlphaFoldDB" id="A0A179FEI3"/>
<gene>
    <name evidence="2" type="ORF">VFPPC_09845</name>
</gene>
<reference evidence="2 3" key="1">
    <citation type="journal article" date="2016" name="PLoS Pathog.">
        <title>Biosynthesis of antibiotic leucinostatins in bio-control fungus Purpureocillium lilacinum and their inhibition on phytophthora revealed by genome mining.</title>
        <authorList>
            <person name="Wang G."/>
            <person name="Liu Z."/>
            <person name="Lin R."/>
            <person name="Li E."/>
            <person name="Mao Z."/>
            <person name="Ling J."/>
            <person name="Yang Y."/>
            <person name="Yin W.B."/>
            <person name="Xie B."/>
        </authorList>
    </citation>
    <scope>NUCLEOTIDE SEQUENCE [LARGE SCALE GENOMIC DNA]</scope>
    <source>
        <strain evidence="2">170</strain>
    </source>
</reference>
<accession>A0A179FEI3</accession>
<dbReference type="Proteomes" id="UP000078397">
    <property type="component" value="Unassembled WGS sequence"/>
</dbReference>
<feature type="compositionally biased region" description="Basic and acidic residues" evidence="1">
    <location>
        <begin position="53"/>
        <end position="62"/>
    </location>
</feature>
<evidence type="ECO:0000313" key="3">
    <source>
        <dbReference type="Proteomes" id="UP000078397"/>
    </source>
</evidence>
<dbReference type="EMBL" id="LSBJ02000006">
    <property type="protein sequence ID" value="OAQ63469.2"/>
    <property type="molecule type" value="Genomic_DNA"/>
</dbReference>
<sequence length="769" mass="87589">MDPASSFSSRTLSPDPEDTQQTDTLTLDKSQPLEPPSHPQHNTQSSIPRKRKNTDDHPPSKVPRIEALHATSVDPDSHWQSVAFFHEVIADAPHASAKYALLNSEQKLILALGVRNLFLATCRSGSARETDRQILDRMVDILDEDENLAFVGDMSVSFYPSRSHAVLKYVEDLDKKVQGRSVSHFAQVMSTPRLFAVFADPAELSYHNFENIVPLDKWVEGRMKKGQDEAVDAMQLGLLDVKQPKDDREVFTARLDCQQGALLKDMSDLALYVAPLNKGTRGGERFIFHSAILSEALTRAVKTSGVLESMGGELGDSFEFVNYVFRCNKFSPADANFENHLDTPYYDRARNHVSKYTLLIYLSAGENEPLLRVQDVNINKVEEMTCVIFDQKYEHEGRPFLHGNKVFLRTELIFKDEHLKHDDKISEIFSTACYMTGQGIFDKELASYAHECFERANSLHWALDKDSSDSVYLLKQFYGLSFLTNGYNYWFPKCDNMNVKDYAAISILDYFNCKVGEQPFQSLSNSTTVKQKFASSSEIWTYLSSQSFNNKTTSFRRLESSDLETLVKKSSDEPFVGLVDEYEYDLEHLEETDLDDPCCFFHTYPLFNPWKSVDVMNIYEKCANYTRGKLLCAPIIMLDQQVVLNDENIQIVGDKIHILQDIDRQPLPPLNFAACWGDVPMPEAFITLDREIPVPKLLVPPMQFHEFEEGVEVTVDFFRNDWMVGVDGGRAVPVPVVTVRPEEEENPFFERLVDPDGEMEGVLEGMEWV</sequence>
<name>A0A179FEI3_METCM</name>
<keyword evidence="3" id="KW-1185">Reference proteome</keyword>
<evidence type="ECO:0000256" key="1">
    <source>
        <dbReference type="SAM" id="MobiDB-lite"/>
    </source>
</evidence>
<evidence type="ECO:0000313" key="2">
    <source>
        <dbReference type="EMBL" id="OAQ63469.2"/>
    </source>
</evidence>
<feature type="region of interest" description="Disordered" evidence="1">
    <location>
        <begin position="1"/>
        <end position="62"/>
    </location>
</feature>
<organism evidence="2 3">
    <name type="scientific">Pochonia chlamydosporia 170</name>
    <dbReference type="NCBI Taxonomy" id="1380566"/>
    <lineage>
        <taxon>Eukaryota</taxon>
        <taxon>Fungi</taxon>
        <taxon>Dikarya</taxon>
        <taxon>Ascomycota</taxon>
        <taxon>Pezizomycotina</taxon>
        <taxon>Sordariomycetes</taxon>
        <taxon>Hypocreomycetidae</taxon>
        <taxon>Hypocreales</taxon>
        <taxon>Clavicipitaceae</taxon>
        <taxon>Pochonia</taxon>
    </lineage>
</organism>
<proteinExistence type="predicted"/>
<dbReference type="OrthoDB" id="5127183at2759"/>